<comment type="caution">
    <text evidence="2">The sequence shown here is derived from an EMBL/GenBank/DDBJ whole genome shotgun (WGS) entry which is preliminary data.</text>
</comment>
<evidence type="ECO:0000313" key="2">
    <source>
        <dbReference type="EMBL" id="GFT02312.1"/>
    </source>
</evidence>
<gene>
    <name evidence="2" type="ORF">NPIL_108041</name>
</gene>
<evidence type="ECO:0000313" key="3">
    <source>
        <dbReference type="Proteomes" id="UP000887013"/>
    </source>
</evidence>
<reference evidence="2" key="1">
    <citation type="submission" date="2020-08" db="EMBL/GenBank/DDBJ databases">
        <title>Multicomponent nature underlies the extraordinary mechanical properties of spider dragline silk.</title>
        <authorList>
            <person name="Kono N."/>
            <person name="Nakamura H."/>
            <person name="Mori M."/>
            <person name="Yoshida Y."/>
            <person name="Ohtoshi R."/>
            <person name="Malay A.D."/>
            <person name="Moran D.A.P."/>
            <person name="Tomita M."/>
            <person name="Numata K."/>
            <person name="Arakawa K."/>
        </authorList>
    </citation>
    <scope>NUCLEOTIDE SEQUENCE</scope>
</reference>
<organism evidence="2 3">
    <name type="scientific">Nephila pilipes</name>
    <name type="common">Giant wood spider</name>
    <name type="synonym">Nephila maculata</name>
    <dbReference type="NCBI Taxonomy" id="299642"/>
    <lineage>
        <taxon>Eukaryota</taxon>
        <taxon>Metazoa</taxon>
        <taxon>Ecdysozoa</taxon>
        <taxon>Arthropoda</taxon>
        <taxon>Chelicerata</taxon>
        <taxon>Arachnida</taxon>
        <taxon>Araneae</taxon>
        <taxon>Araneomorphae</taxon>
        <taxon>Entelegynae</taxon>
        <taxon>Araneoidea</taxon>
        <taxon>Nephilidae</taxon>
        <taxon>Nephila</taxon>
    </lineage>
</organism>
<dbReference type="Proteomes" id="UP000887013">
    <property type="component" value="Unassembled WGS sequence"/>
</dbReference>
<sequence length="113" mass="12795">MLNNTLLYGKRPSDNNTLPYGKRSLENNILPYGKRSFDNNTLPYGERSLDNNTLLYGKRSLDNNTLPYETGSSLGKSLAPPCVDLSSSRNSLRELIPIRFLDVDQDSRSSYFE</sequence>
<proteinExistence type="predicted"/>
<protein>
    <submittedName>
        <fullName evidence="2">Uncharacterized protein</fullName>
    </submittedName>
</protein>
<accession>A0A8X6TEM7</accession>
<keyword evidence="3" id="KW-1185">Reference proteome</keyword>
<evidence type="ECO:0000256" key="1">
    <source>
        <dbReference type="SAM" id="MobiDB-lite"/>
    </source>
</evidence>
<dbReference type="AlphaFoldDB" id="A0A8X6TEM7"/>
<feature type="region of interest" description="Disordered" evidence="1">
    <location>
        <begin position="1"/>
        <end position="23"/>
    </location>
</feature>
<dbReference type="EMBL" id="BMAW01102023">
    <property type="protein sequence ID" value="GFT02312.1"/>
    <property type="molecule type" value="Genomic_DNA"/>
</dbReference>
<name>A0A8X6TEM7_NEPPI</name>